<protein>
    <submittedName>
        <fullName evidence="9">CULLIN_2 domain-containing protein</fullName>
    </submittedName>
</protein>
<dbReference type="Gene3D" id="3.30.230.130">
    <property type="entry name" value="Cullin, Chain C, Domain 2"/>
    <property type="match status" value="1"/>
</dbReference>
<reference evidence="9" key="1">
    <citation type="submission" date="2016-11" db="UniProtKB">
        <authorList>
            <consortium name="WormBaseParasite"/>
        </authorList>
    </citation>
    <scope>IDENTIFICATION</scope>
</reference>
<organism evidence="8 9">
    <name type="scientific">Heterorhabditis bacteriophora</name>
    <name type="common">Entomopathogenic nematode worm</name>
    <dbReference type="NCBI Taxonomy" id="37862"/>
    <lineage>
        <taxon>Eukaryota</taxon>
        <taxon>Metazoa</taxon>
        <taxon>Ecdysozoa</taxon>
        <taxon>Nematoda</taxon>
        <taxon>Chromadorea</taxon>
        <taxon>Rhabditida</taxon>
        <taxon>Rhabditina</taxon>
        <taxon>Rhabditomorpha</taxon>
        <taxon>Strongyloidea</taxon>
        <taxon>Heterorhabditidae</taxon>
        <taxon>Heterorhabditis</taxon>
    </lineage>
</organism>
<evidence type="ECO:0000256" key="4">
    <source>
        <dbReference type="RuleBase" id="RU003829"/>
    </source>
</evidence>
<dbReference type="Pfam" id="PF00888">
    <property type="entry name" value="Cullin"/>
    <property type="match status" value="1"/>
</dbReference>
<keyword evidence="8" id="KW-1185">Reference proteome</keyword>
<dbReference type="GO" id="GO:0031625">
    <property type="term" value="F:ubiquitin protein ligase binding"/>
    <property type="evidence" value="ECO:0007669"/>
    <property type="project" value="InterPro"/>
</dbReference>
<dbReference type="Proteomes" id="UP000095283">
    <property type="component" value="Unplaced"/>
</dbReference>
<feature type="domain" description="Cullin family profile" evidence="7">
    <location>
        <begin position="340"/>
        <end position="391"/>
    </location>
</feature>
<dbReference type="InterPro" id="IPR059120">
    <property type="entry name" value="Cullin-like_AB"/>
</dbReference>
<dbReference type="Pfam" id="PF26557">
    <property type="entry name" value="Cullin_AB"/>
    <property type="match status" value="1"/>
</dbReference>
<keyword evidence="5" id="KW-1133">Transmembrane helix</keyword>
<evidence type="ECO:0000256" key="2">
    <source>
        <dbReference type="ARBA" id="ARBA00022786"/>
    </source>
</evidence>
<dbReference type="PANTHER" id="PTHR11932">
    <property type="entry name" value="CULLIN"/>
    <property type="match status" value="1"/>
</dbReference>
<dbReference type="InterPro" id="IPR001373">
    <property type="entry name" value="Cullin_N"/>
</dbReference>
<keyword evidence="5" id="KW-0472">Membrane</keyword>
<dbReference type="InterPro" id="IPR016159">
    <property type="entry name" value="Cullin_repeat-like_dom_sf"/>
</dbReference>
<dbReference type="InterPro" id="IPR036317">
    <property type="entry name" value="Cullin_homology_sf"/>
</dbReference>
<comment type="similarity">
    <text evidence="1 3 4">Belongs to the cullin family.</text>
</comment>
<feature type="transmembrane region" description="Helical" evidence="5">
    <location>
        <begin position="208"/>
        <end position="241"/>
    </location>
</feature>
<evidence type="ECO:0000313" key="9">
    <source>
        <dbReference type="WBParaSite" id="Hba_16524"/>
    </source>
</evidence>
<name>A0A1I7XGB3_HETBA</name>
<evidence type="ECO:0000256" key="1">
    <source>
        <dbReference type="ARBA" id="ARBA00006019"/>
    </source>
</evidence>
<evidence type="ECO:0000313" key="8">
    <source>
        <dbReference type="Proteomes" id="UP000095283"/>
    </source>
</evidence>
<dbReference type="PROSITE" id="PS50069">
    <property type="entry name" value="CULLIN_2"/>
    <property type="match status" value="1"/>
</dbReference>
<evidence type="ECO:0000256" key="3">
    <source>
        <dbReference type="PROSITE-ProRule" id="PRU00330"/>
    </source>
</evidence>
<keyword evidence="2" id="KW-0833">Ubl conjugation pathway</keyword>
<keyword evidence="6" id="KW-0732">Signal</keyword>
<dbReference type="SUPFAM" id="SSF75632">
    <property type="entry name" value="Cullin homology domain"/>
    <property type="match status" value="1"/>
</dbReference>
<dbReference type="WBParaSite" id="Hba_16524">
    <property type="protein sequence ID" value="Hba_16524"/>
    <property type="gene ID" value="Hba_16524"/>
</dbReference>
<dbReference type="GO" id="GO:0006511">
    <property type="term" value="P:ubiquitin-dependent protein catabolic process"/>
    <property type="evidence" value="ECO:0007669"/>
    <property type="project" value="InterPro"/>
</dbReference>
<accession>A0A1I7XGB3</accession>
<evidence type="ECO:0000259" key="7">
    <source>
        <dbReference type="PROSITE" id="PS50069"/>
    </source>
</evidence>
<dbReference type="AlphaFoldDB" id="A0A1I7XGB3"/>
<feature type="chain" id="PRO_5009311195" evidence="6">
    <location>
        <begin position="22"/>
        <end position="447"/>
    </location>
</feature>
<dbReference type="SUPFAM" id="SSF74788">
    <property type="entry name" value="Cullin repeat-like"/>
    <property type="match status" value="1"/>
</dbReference>
<proteinExistence type="inferred from homology"/>
<dbReference type="SMART" id="SM00182">
    <property type="entry name" value="CULLIN"/>
    <property type="match status" value="1"/>
</dbReference>
<dbReference type="InterPro" id="IPR045093">
    <property type="entry name" value="Cullin"/>
</dbReference>
<dbReference type="InterPro" id="IPR016158">
    <property type="entry name" value="Cullin_homology"/>
</dbReference>
<feature type="signal peptide" evidence="6">
    <location>
        <begin position="1"/>
        <end position="21"/>
    </location>
</feature>
<sequence length="447" mass="51400">MTINNIFFTLIFLILATETGSHFTMKPGDPTQNEELHTRTKYNSQEQHINIISLDNSISKMASLLHPVTPLEWQDLFMSVYNMHSWVDQGSDKLHLALDGDIHDYVLQSRDRINQHAGDGDLVIDPDDKILTSGQTYETRHHFTGSSRHGQHRMKTVREEMLNFWKVSAFMPINTQLLSAALKLVEAERNGETFDARLVVGIRESYDLMIFVLFYMVSVFIIFSYIIHTVLSITLFSRLFVNLLMIQPYLKWSSLRDENPNYCDLLLRKTQLSKKLTSEEIDAKLSNLCGMPADHVNKLFRMLQDIEVNKDLNLSFKKTLIGTNNNKTLSGEIVIFGTASGGRFDLDVTTFQMAVLFAWNDRAHEKISFEALRLATELPDTELARTLFSLVCYPKNGKPQNRGRINLIGRLQLSLEPSATKEHEDILALRELRVQEATVRIHRKKRR</sequence>
<evidence type="ECO:0000256" key="6">
    <source>
        <dbReference type="SAM" id="SignalP"/>
    </source>
</evidence>
<keyword evidence="5" id="KW-0812">Transmembrane</keyword>
<evidence type="ECO:0000256" key="5">
    <source>
        <dbReference type="SAM" id="Phobius"/>
    </source>
</evidence>
<dbReference type="Gene3D" id="1.20.1310.10">
    <property type="entry name" value="Cullin Repeats"/>
    <property type="match status" value="1"/>
</dbReference>